<evidence type="ECO:0000256" key="1">
    <source>
        <dbReference type="ARBA" id="ARBA00007985"/>
    </source>
</evidence>
<keyword evidence="10" id="KW-1185">Reference proteome</keyword>
<gene>
    <name evidence="9" type="primary">ARO3_1</name>
    <name evidence="9" type="ORF">QQX98_011461</name>
</gene>
<dbReference type="InterPro" id="IPR006219">
    <property type="entry name" value="DAHP_synth_1"/>
</dbReference>
<dbReference type="PIRSF" id="PIRSF001361">
    <property type="entry name" value="DAHP_synthase"/>
    <property type="match status" value="1"/>
</dbReference>
<dbReference type="InterPro" id="IPR013785">
    <property type="entry name" value="Aldolase_TIM"/>
</dbReference>
<comment type="caution">
    <text evidence="9">The sequence shown here is derived from an EMBL/GenBank/DDBJ whole genome shotgun (WGS) entry which is preliminary data.</text>
</comment>
<dbReference type="Proteomes" id="UP001498476">
    <property type="component" value="Unassembled WGS sequence"/>
</dbReference>
<reference evidence="9 10" key="1">
    <citation type="journal article" date="2025" name="Microbiol. Resour. Announc.">
        <title>Draft genome sequences for Neonectria magnoliae and Neonectria punicea, canker pathogens of Liriodendron tulipifera and Acer saccharum in West Virginia.</title>
        <authorList>
            <person name="Petronek H.M."/>
            <person name="Kasson M.T."/>
            <person name="Metheny A.M."/>
            <person name="Stauder C.M."/>
            <person name="Lovett B."/>
            <person name="Lynch S.C."/>
            <person name="Garnas J.R."/>
            <person name="Kasson L.R."/>
            <person name="Stajich J.E."/>
        </authorList>
    </citation>
    <scope>NUCLEOTIDE SEQUENCE [LARGE SCALE GENOMIC DNA]</scope>
    <source>
        <strain evidence="9 10">NRRL 64653</strain>
    </source>
</reference>
<dbReference type="EC" id="2.5.1.54" evidence="6"/>
<keyword evidence="2 6" id="KW-0028">Amino-acid biosynthesis</keyword>
<dbReference type="InterPro" id="IPR006218">
    <property type="entry name" value="DAHP1/KDSA"/>
</dbReference>
<dbReference type="Gene3D" id="3.20.20.70">
    <property type="entry name" value="Aldolase class I"/>
    <property type="match status" value="1"/>
</dbReference>
<dbReference type="PANTHER" id="PTHR21225">
    <property type="entry name" value="PHOSPHO-2-DEHYDRO-3-DEOXYHEPTONATE ALDOLASE DAHP SYNTHETASE"/>
    <property type="match status" value="1"/>
</dbReference>
<accession>A0ABR1GLM2</accession>
<organism evidence="9 10">
    <name type="scientific">Neonectria punicea</name>
    <dbReference type="NCBI Taxonomy" id="979145"/>
    <lineage>
        <taxon>Eukaryota</taxon>
        <taxon>Fungi</taxon>
        <taxon>Dikarya</taxon>
        <taxon>Ascomycota</taxon>
        <taxon>Pezizomycotina</taxon>
        <taxon>Sordariomycetes</taxon>
        <taxon>Hypocreomycetidae</taxon>
        <taxon>Hypocreales</taxon>
        <taxon>Nectriaceae</taxon>
        <taxon>Neonectria</taxon>
    </lineage>
</organism>
<dbReference type="PANTHER" id="PTHR21225:SF18">
    <property type="entry name" value="PHOSPHO-2-DEHYDRO-3-DEOXYHEPTONATE ALDOLASE, PHENYLALANINE-INHIBITED"/>
    <property type="match status" value="1"/>
</dbReference>
<feature type="region of interest" description="Disordered" evidence="7">
    <location>
        <begin position="1"/>
        <end position="28"/>
    </location>
</feature>
<evidence type="ECO:0000259" key="8">
    <source>
        <dbReference type="Pfam" id="PF00793"/>
    </source>
</evidence>
<evidence type="ECO:0000256" key="7">
    <source>
        <dbReference type="SAM" id="MobiDB-lite"/>
    </source>
</evidence>
<name>A0ABR1GLM2_9HYPO</name>
<comment type="catalytic activity">
    <reaction evidence="5 6">
        <text>D-erythrose 4-phosphate + phosphoenolpyruvate + H2O = 7-phospho-2-dehydro-3-deoxy-D-arabino-heptonate + phosphate</text>
        <dbReference type="Rhea" id="RHEA:14717"/>
        <dbReference type="ChEBI" id="CHEBI:15377"/>
        <dbReference type="ChEBI" id="CHEBI:16897"/>
        <dbReference type="ChEBI" id="CHEBI:43474"/>
        <dbReference type="ChEBI" id="CHEBI:58394"/>
        <dbReference type="ChEBI" id="CHEBI:58702"/>
        <dbReference type="EC" id="2.5.1.54"/>
    </reaction>
</comment>
<dbReference type="NCBIfam" id="NF009395">
    <property type="entry name" value="PRK12755.1"/>
    <property type="match status" value="1"/>
</dbReference>
<comment type="similarity">
    <text evidence="1 6">Belongs to the class-I DAHP synthase family.</text>
</comment>
<keyword evidence="3 6" id="KW-0808">Transferase</keyword>
<dbReference type="SUPFAM" id="SSF51569">
    <property type="entry name" value="Aldolase"/>
    <property type="match status" value="1"/>
</dbReference>
<keyword evidence="4 6" id="KW-0057">Aromatic amino acid biosynthesis</keyword>
<sequence>MTIKPTSTSSPATMPSSEGRPKSRSISNQRPLVYPDLLRFNVPQTRESRSAVLRGRDEAVAIVNGTDVRHRLLVVIGPCSIHDPEAGVTYCELLLGEREKHEGELLILMRCHLEKPRTTMGWKGLVNDPDVDGSFDISKGLRLARQVSVDLTSRGMPIAGELLSTICAQFLADTLSLGVVGARTVECQLHRELASGLDFPVGFKNSTDGSLGAAIDATCTSKHPHHFVSVSGRGVVSAAQTEGNDDCFIILRGGSGGTNYDAARIAEAKEALNQRGRRSRLMIDCSHGNSSKNHKNQLKVAADVATQIASGEPSILGIMIESNINEGNQEVPVGGKANLKYGVSITDACINWEDTVLILETLAQAVKERRRGLRAPNIQL</sequence>
<evidence type="ECO:0000313" key="10">
    <source>
        <dbReference type="Proteomes" id="UP001498476"/>
    </source>
</evidence>
<evidence type="ECO:0000256" key="5">
    <source>
        <dbReference type="ARBA" id="ARBA00047508"/>
    </source>
</evidence>
<feature type="compositionally biased region" description="Low complexity" evidence="7">
    <location>
        <begin position="1"/>
        <end position="17"/>
    </location>
</feature>
<dbReference type="Pfam" id="PF00793">
    <property type="entry name" value="DAHP_synth_1"/>
    <property type="match status" value="1"/>
</dbReference>
<evidence type="ECO:0000256" key="6">
    <source>
        <dbReference type="PIRNR" id="PIRNR001361"/>
    </source>
</evidence>
<protein>
    <recommendedName>
        <fullName evidence="6">Phospho-2-dehydro-3-deoxyheptonate aldolase</fullName>
        <ecNumber evidence="6">2.5.1.54</ecNumber>
    </recommendedName>
</protein>
<dbReference type="GO" id="GO:0003849">
    <property type="term" value="F:3-deoxy-7-phosphoheptulonate synthase activity"/>
    <property type="evidence" value="ECO:0007669"/>
    <property type="project" value="UniProtKB-EC"/>
</dbReference>
<evidence type="ECO:0000256" key="4">
    <source>
        <dbReference type="ARBA" id="ARBA00023141"/>
    </source>
</evidence>
<dbReference type="NCBIfam" id="TIGR00034">
    <property type="entry name" value="aroFGH"/>
    <property type="match status" value="1"/>
</dbReference>
<evidence type="ECO:0000256" key="2">
    <source>
        <dbReference type="ARBA" id="ARBA00022605"/>
    </source>
</evidence>
<evidence type="ECO:0000256" key="3">
    <source>
        <dbReference type="ARBA" id="ARBA00022679"/>
    </source>
</evidence>
<feature type="domain" description="DAHP synthetase I/KDSA" evidence="8">
    <location>
        <begin position="61"/>
        <end position="359"/>
    </location>
</feature>
<evidence type="ECO:0000313" key="9">
    <source>
        <dbReference type="EMBL" id="KAK7402781.1"/>
    </source>
</evidence>
<proteinExistence type="inferred from homology"/>
<dbReference type="EMBL" id="JAZAVJ010000282">
    <property type="protein sequence ID" value="KAK7402781.1"/>
    <property type="molecule type" value="Genomic_DNA"/>
</dbReference>